<evidence type="ECO:0000313" key="4">
    <source>
        <dbReference type="Proteomes" id="UP000294933"/>
    </source>
</evidence>
<dbReference type="InterPro" id="IPR027417">
    <property type="entry name" value="P-loop_NTPase"/>
</dbReference>
<keyword evidence="3" id="KW-0378">Hydrolase</keyword>
<reference evidence="3 4" key="1">
    <citation type="submission" date="2018-06" db="EMBL/GenBank/DDBJ databases">
        <title>A transcriptomic atlas of mushroom development highlights an independent origin of complex multicellularity.</title>
        <authorList>
            <consortium name="DOE Joint Genome Institute"/>
            <person name="Krizsan K."/>
            <person name="Almasi E."/>
            <person name="Merenyi Z."/>
            <person name="Sahu N."/>
            <person name="Viragh M."/>
            <person name="Koszo T."/>
            <person name="Mondo S."/>
            <person name="Kiss B."/>
            <person name="Balint B."/>
            <person name="Kues U."/>
            <person name="Barry K."/>
            <person name="Hegedus J.C."/>
            <person name="Henrissat B."/>
            <person name="Johnson J."/>
            <person name="Lipzen A."/>
            <person name="Ohm R."/>
            <person name="Nagy I."/>
            <person name="Pangilinan J."/>
            <person name="Yan J."/>
            <person name="Xiong Y."/>
            <person name="Grigoriev I.V."/>
            <person name="Hibbett D.S."/>
            <person name="Nagy L.G."/>
        </authorList>
    </citation>
    <scope>NUCLEOTIDE SEQUENCE [LARGE SCALE GENOMIC DNA]</scope>
    <source>
        <strain evidence="3 4">SZMC22713</strain>
    </source>
</reference>
<accession>A0A4Y7PT02</accession>
<keyword evidence="4" id="KW-1185">Reference proteome</keyword>
<dbReference type="Proteomes" id="UP000294933">
    <property type="component" value="Unassembled WGS sequence"/>
</dbReference>
<keyword evidence="1" id="KW-0175">Coiled coil</keyword>
<dbReference type="SUPFAM" id="SSF52540">
    <property type="entry name" value="P-loop containing nucleoside triphosphate hydrolases"/>
    <property type="match status" value="1"/>
</dbReference>
<dbReference type="OrthoDB" id="8954335at2759"/>
<organism evidence="3 4">
    <name type="scientific">Rickenella mellea</name>
    <dbReference type="NCBI Taxonomy" id="50990"/>
    <lineage>
        <taxon>Eukaryota</taxon>
        <taxon>Fungi</taxon>
        <taxon>Dikarya</taxon>
        <taxon>Basidiomycota</taxon>
        <taxon>Agaricomycotina</taxon>
        <taxon>Agaricomycetes</taxon>
        <taxon>Hymenochaetales</taxon>
        <taxon>Rickenellaceae</taxon>
        <taxon>Rickenella</taxon>
    </lineage>
</organism>
<dbReference type="Gene3D" id="3.40.50.300">
    <property type="entry name" value="P-loop containing nucleotide triphosphate hydrolases"/>
    <property type="match status" value="1"/>
</dbReference>
<dbReference type="CDD" id="cd00882">
    <property type="entry name" value="Ras_like_GTPase"/>
    <property type="match status" value="1"/>
</dbReference>
<dbReference type="GO" id="GO:0005525">
    <property type="term" value="F:GTP binding"/>
    <property type="evidence" value="ECO:0007669"/>
    <property type="project" value="InterPro"/>
</dbReference>
<sequence>MPREHKPLLADNTITSEASEKPPAIIAIMGSTGVGKTSFINKVTGQNLPVGHELDSCTSEIKEVRLKRGKRNVVLMDTPGFGGSSMSDTEVLRLITKHLMTSYKAGARLTGVIYMHSISPATVDDVTRRNFKMFHKFCGSEHLQQVAIVTTGWDKVDRITGESRESQLRTGQTLFKPMLDHNATMMRHDGTIASAKDIVDHFLRLERIELRIQRQMIVDKLTLPVTDAGSVISDPINDVRRCVERLAAIRDELRAAKEVYSRTRNLLEEERMELREEKRALRGQMKTLTKSLDERFLLWRFLWF</sequence>
<protein>
    <submittedName>
        <fullName evidence="3">P-loop containing nucleoside triphosphate hydrolase protein</fullName>
    </submittedName>
</protein>
<dbReference type="VEuPathDB" id="FungiDB:BD410DRAFT_901064"/>
<evidence type="ECO:0000256" key="1">
    <source>
        <dbReference type="SAM" id="Coils"/>
    </source>
</evidence>
<feature type="coiled-coil region" evidence="1">
    <location>
        <begin position="250"/>
        <end position="291"/>
    </location>
</feature>
<dbReference type="EMBL" id="ML170213">
    <property type="protein sequence ID" value="TDL17992.1"/>
    <property type="molecule type" value="Genomic_DNA"/>
</dbReference>
<dbReference type="STRING" id="50990.A0A4Y7PT02"/>
<evidence type="ECO:0000259" key="2">
    <source>
        <dbReference type="Pfam" id="PF01926"/>
    </source>
</evidence>
<dbReference type="InterPro" id="IPR006073">
    <property type="entry name" value="GTP-bd"/>
</dbReference>
<name>A0A4Y7PT02_9AGAM</name>
<dbReference type="GO" id="GO:0016787">
    <property type="term" value="F:hydrolase activity"/>
    <property type="evidence" value="ECO:0007669"/>
    <property type="project" value="UniProtKB-KW"/>
</dbReference>
<proteinExistence type="predicted"/>
<dbReference type="AlphaFoldDB" id="A0A4Y7PT02"/>
<gene>
    <name evidence="3" type="ORF">BD410DRAFT_901064</name>
</gene>
<evidence type="ECO:0000313" key="3">
    <source>
        <dbReference type="EMBL" id="TDL17992.1"/>
    </source>
</evidence>
<dbReference type="Pfam" id="PF01926">
    <property type="entry name" value="MMR_HSR1"/>
    <property type="match status" value="1"/>
</dbReference>
<feature type="domain" description="G" evidence="2">
    <location>
        <begin position="26"/>
        <end position="115"/>
    </location>
</feature>